<evidence type="ECO:0000259" key="4">
    <source>
        <dbReference type="Pfam" id="PF07804"/>
    </source>
</evidence>
<dbReference type="Proteomes" id="UP001200313">
    <property type="component" value="Unassembled WGS sequence"/>
</dbReference>
<evidence type="ECO:0000313" key="5">
    <source>
        <dbReference type="EMBL" id="MCG4527322.1"/>
    </source>
</evidence>
<dbReference type="InterPro" id="IPR012893">
    <property type="entry name" value="HipA-like_C"/>
</dbReference>
<reference evidence="5 6" key="1">
    <citation type="submission" date="2022-01" db="EMBL/GenBank/DDBJ databases">
        <title>Collection of gut derived symbiotic bacterial strains cultured from healthy donors.</title>
        <authorList>
            <person name="Lin H."/>
            <person name="Kohout C."/>
            <person name="Waligurski E."/>
            <person name="Pamer E.G."/>
        </authorList>
    </citation>
    <scope>NUCLEOTIDE SEQUENCE [LARGE SCALE GENOMIC DNA]</scope>
    <source>
        <strain evidence="5 6">DFI.3.7</strain>
    </source>
</reference>
<evidence type="ECO:0000256" key="2">
    <source>
        <dbReference type="ARBA" id="ARBA00022679"/>
    </source>
</evidence>
<sequence>MAQDEKTIYVYENWRGEAPTLLGRLRCGFVRGQETFSFEYDPAWLSSAESSFSLDPDLALYRGRQYVPLNKQLFGLFSDSCPDRWGRLLMRRKEAIDARKEDRKPRKLTESDFLLGVYDESRMGALRFSLEEGGEFLSNDKAFATPPWVNLRTLENASIAFENDESGLNEKWLRELLAPGSSLGGARPKATVQATDGALWIAKFPSKHDEYNSGAWEKVVHDLARLCGLDVPESKLETFSKTGSTFLVKRFDRNGSRRIHFASAMTLLGKTDGASAADGSSYLDLAAFIRANGASPRQDLAELWKRIVFSMAVSNTDDHLRNHGFLLTPTGWRLAPLYDVNPVPSGDRLSLNVSEYDNTIDLDLALEVADYFGLAPQEAEQAAEEVCKTVSGHWERLAGQYGLSRGAIEYMRPAFSLP</sequence>
<proteinExistence type="inferred from homology"/>
<name>A0ABS9M935_9FIRM</name>
<protein>
    <submittedName>
        <fullName evidence="5">Type II toxin-antitoxin system HipA family toxin</fullName>
    </submittedName>
</protein>
<keyword evidence="2" id="KW-0808">Transferase</keyword>
<dbReference type="PANTHER" id="PTHR37419:SF8">
    <property type="entry name" value="TOXIN YJJJ"/>
    <property type="match status" value="1"/>
</dbReference>
<accession>A0ABS9M935</accession>
<dbReference type="EMBL" id="JAKNJB010000014">
    <property type="protein sequence ID" value="MCG4527322.1"/>
    <property type="molecule type" value="Genomic_DNA"/>
</dbReference>
<feature type="domain" description="HipA-like C-terminal" evidence="4">
    <location>
        <begin position="181"/>
        <end position="394"/>
    </location>
</feature>
<dbReference type="RefSeq" id="WP_238074074.1">
    <property type="nucleotide sequence ID" value="NZ_JAKNJB010000014.1"/>
</dbReference>
<dbReference type="Gene3D" id="1.10.1070.20">
    <property type="match status" value="1"/>
</dbReference>
<keyword evidence="3" id="KW-0418">Kinase</keyword>
<evidence type="ECO:0000313" key="6">
    <source>
        <dbReference type="Proteomes" id="UP001200313"/>
    </source>
</evidence>
<dbReference type="InterPro" id="IPR052028">
    <property type="entry name" value="HipA_Ser/Thr_kinase"/>
</dbReference>
<evidence type="ECO:0000256" key="1">
    <source>
        <dbReference type="ARBA" id="ARBA00010164"/>
    </source>
</evidence>
<organism evidence="5 6">
    <name type="scientific">Intestinimonas massiliensis</name>
    <name type="common">ex Afouda et al. 2020</name>
    <dbReference type="NCBI Taxonomy" id="1673721"/>
    <lineage>
        <taxon>Bacteria</taxon>
        <taxon>Bacillati</taxon>
        <taxon>Bacillota</taxon>
        <taxon>Clostridia</taxon>
        <taxon>Eubacteriales</taxon>
        <taxon>Intestinimonas</taxon>
    </lineage>
</organism>
<keyword evidence="6" id="KW-1185">Reference proteome</keyword>
<dbReference type="Pfam" id="PF07804">
    <property type="entry name" value="HipA_C"/>
    <property type="match status" value="1"/>
</dbReference>
<evidence type="ECO:0000256" key="3">
    <source>
        <dbReference type="ARBA" id="ARBA00022777"/>
    </source>
</evidence>
<gene>
    <name evidence="5" type="ORF">L0P79_09555</name>
</gene>
<comment type="similarity">
    <text evidence="1">Belongs to the HipA Ser/Thr kinase family.</text>
</comment>
<dbReference type="PANTHER" id="PTHR37419">
    <property type="entry name" value="SERINE/THREONINE-PROTEIN KINASE TOXIN HIPA"/>
    <property type="match status" value="1"/>
</dbReference>
<comment type="caution">
    <text evidence="5">The sequence shown here is derived from an EMBL/GenBank/DDBJ whole genome shotgun (WGS) entry which is preliminary data.</text>
</comment>